<protein>
    <submittedName>
        <fullName evidence="2">Conserved protein/domain typically associated with flavoprotein oxygenases, dim6/ntab family</fullName>
    </submittedName>
</protein>
<name>E0XXG6_9PROT</name>
<dbReference type="InterPro" id="IPR002563">
    <property type="entry name" value="Flavin_Rdtase-like_dom"/>
</dbReference>
<dbReference type="InterPro" id="IPR012349">
    <property type="entry name" value="Split_barrel_FMN-bd"/>
</dbReference>
<dbReference type="EMBL" id="GU474910">
    <property type="protein sequence ID" value="ADI19107.1"/>
    <property type="molecule type" value="Genomic_DNA"/>
</dbReference>
<dbReference type="PANTHER" id="PTHR43812:SF2">
    <property type="entry name" value="FLAVIN REDUCTASE LIKE DOMAIN-CONTAINING PROTEIN"/>
    <property type="match status" value="1"/>
</dbReference>
<feature type="domain" description="Flavin reductase like" evidence="1">
    <location>
        <begin position="19"/>
        <end position="168"/>
    </location>
</feature>
<dbReference type="Gene3D" id="2.30.110.10">
    <property type="entry name" value="Electron Transport, Fmn-binding Protein, Chain A"/>
    <property type="match status" value="1"/>
</dbReference>
<accession>E0XXG6</accession>
<organism evidence="2">
    <name type="scientific">uncultured alpha proteobacterium HF0070_34A12</name>
    <dbReference type="NCBI Taxonomy" id="710806"/>
    <lineage>
        <taxon>Bacteria</taxon>
        <taxon>Pseudomonadati</taxon>
        <taxon>Pseudomonadota</taxon>
        <taxon>Alphaproteobacteria</taxon>
        <taxon>environmental samples</taxon>
    </lineage>
</organism>
<evidence type="ECO:0000313" key="2">
    <source>
        <dbReference type="EMBL" id="ADI19107.1"/>
    </source>
</evidence>
<dbReference type="SMART" id="SM00903">
    <property type="entry name" value="Flavin_Reduct"/>
    <property type="match status" value="1"/>
</dbReference>
<dbReference type="SUPFAM" id="SSF50475">
    <property type="entry name" value="FMN-binding split barrel"/>
    <property type="match status" value="1"/>
</dbReference>
<proteinExistence type="predicted"/>
<dbReference type="Pfam" id="PF01613">
    <property type="entry name" value="Flavin_Reduct"/>
    <property type="match status" value="1"/>
</dbReference>
<dbReference type="GO" id="GO:0010181">
    <property type="term" value="F:FMN binding"/>
    <property type="evidence" value="ECO:0007669"/>
    <property type="project" value="InterPro"/>
</dbReference>
<dbReference type="AlphaFoldDB" id="E0XXG6"/>
<dbReference type="GO" id="GO:0016646">
    <property type="term" value="F:oxidoreductase activity, acting on the CH-NH group of donors, NAD or NADP as acceptor"/>
    <property type="evidence" value="ECO:0007669"/>
    <property type="project" value="UniProtKB-ARBA"/>
</dbReference>
<sequence length="223" mass="24685">MHYAPDSETCPLPFSPFKACTVPRPIGWLSTISADGVHNLAPYSQWQNLTFDPPMVMFAANQYPDGRRKDTVVNAEQTGWFVWNMATYDLREAVNISAMALPPDEDEFERAGITKSDCIDAPGARVAESPCHFECRYLSTHRLPGNSPVGGVDVVYGQVMRIHVADRVILPSGKIDISNIRPIARMGYYDYATITEIFEMRIPSASGAAEDGLEGKPQSVKKE</sequence>
<dbReference type="PANTHER" id="PTHR43812">
    <property type="entry name" value="BLR2425 PROTEIN"/>
    <property type="match status" value="1"/>
</dbReference>
<reference evidence="2" key="1">
    <citation type="journal article" date="2011" name="Environ. Microbiol.">
        <title>Time-series analyses of Monterey Bay coastal microbial picoplankton using a 'genome proxy' microarray.</title>
        <authorList>
            <person name="Rich V.I."/>
            <person name="Pham V.D."/>
            <person name="Eppley J."/>
            <person name="Shi Y."/>
            <person name="DeLong E.F."/>
        </authorList>
    </citation>
    <scope>NUCLEOTIDE SEQUENCE</scope>
</reference>
<evidence type="ECO:0000259" key="1">
    <source>
        <dbReference type="SMART" id="SM00903"/>
    </source>
</evidence>